<evidence type="ECO:0000313" key="2">
    <source>
        <dbReference type="EMBL" id="GHI60359.1"/>
    </source>
</evidence>
<organism evidence="2 3">
    <name type="scientific">Streptomyces asoensis</name>
    <dbReference type="NCBI Taxonomy" id="249586"/>
    <lineage>
        <taxon>Bacteria</taxon>
        <taxon>Bacillati</taxon>
        <taxon>Actinomycetota</taxon>
        <taxon>Actinomycetes</taxon>
        <taxon>Kitasatosporales</taxon>
        <taxon>Streptomycetaceae</taxon>
        <taxon>Streptomyces</taxon>
    </lineage>
</organism>
<dbReference type="EMBL" id="BNEB01000002">
    <property type="protein sequence ID" value="GHI60359.1"/>
    <property type="molecule type" value="Genomic_DNA"/>
</dbReference>
<reference evidence="3" key="1">
    <citation type="submission" date="2023-07" db="EMBL/GenBank/DDBJ databases">
        <title>Whole genome shotgun sequence of Streptomyces cacaoi subsp. asoensis NBRC 13813.</title>
        <authorList>
            <person name="Komaki H."/>
            <person name="Tamura T."/>
        </authorList>
    </citation>
    <scope>NUCLEOTIDE SEQUENCE [LARGE SCALE GENOMIC DNA]</scope>
    <source>
        <strain evidence="3">NBRC 13813</strain>
    </source>
</reference>
<evidence type="ECO:0000313" key="3">
    <source>
        <dbReference type="Proteomes" id="UP000649259"/>
    </source>
</evidence>
<keyword evidence="3" id="KW-1185">Reference proteome</keyword>
<protein>
    <submittedName>
        <fullName evidence="2">Uncharacterized protein</fullName>
    </submittedName>
</protein>
<sequence>MNRQLVLRGDGTVRTTDRGRSAVRRTTPAQFTSLRTLLGDPALADVPAFSLDGGAADRFRYTLQFDDRAVTTDRSSDVPALDALIDALEKWLPTD</sequence>
<evidence type="ECO:0000256" key="1">
    <source>
        <dbReference type="SAM" id="MobiDB-lite"/>
    </source>
</evidence>
<comment type="caution">
    <text evidence="2">The sequence shown here is derived from an EMBL/GenBank/DDBJ whole genome shotgun (WGS) entry which is preliminary data.</text>
</comment>
<name>A0ABQ3RWV5_9ACTN</name>
<gene>
    <name evidence="2" type="ORF">Saso_20090</name>
</gene>
<feature type="region of interest" description="Disordered" evidence="1">
    <location>
        <begin position="1"/>
        <end position="26"/>
    </location>
</feature>
<accession>A0ABQ3RWV5</accession>
<proteinExistence type="predicted"/>
<dbReference type="Proteomes" id="UP000649259">
    <property type="component" value="Unassembled WGS sequence"/>
</dbReference>